<organism evidence="8 9">
    <name type="scientific">Dinghuibacter silviterrae</name>
    <dbReference type="NCBI Taxonomy" id="1539049"/>
    <lineage>
        <taxon>Bacteria</taxon>
        <taxon>Pseudomonadati</taxon>
        <taxon>Bacteroidota</taxon>
        <taxon>Chitinophagia</taxon>
        <taxon>Chitinophagales</taxon>
        <taxon>Chitinophagaceae</taxon>
        <taxon>Dinghuibacter</taxon>
    </lineage>
</organism>
<evidence type="ECO:0000256" key="1">
    <source>
        <dbReference type="ARBA" id="ARBA00022714"/>
    </source>
</evidence>
<dbReference type="PANTHER" id="PTHR21496:SF0">
    <property type="entry name" value="RIESKE DOMAIN-CONTAINING PROTEIN"/>
    <property type="match status" value="1"/>
</dbReference>
<keyword evidence="3" id="KW-0408">Iron</keyword>
<evidence type="ECO:0000313" key="9">
    <source>
        <dbReference type="Proteomes" id="UP000294498"/>
    </source>
</evidence>
<accession>A0A4R8DQX6</accession>
<comment type="caution">
    <text evidence="8">The sequence shown here is derived from an EMBL/GenBank/DDBJ whole genome shotgun (WGS) entry which is preliminary data.</text>
</comment>
<keyword evidence="8" id="KW-0223">Dioxygenase</keyword>
<dbReference type="RefSeq" id="WP_133990671.1">
    <property type="nucleotide sequence ID" value="NZ_SODV01000001.1"/>
</dbReference>
<feature type="domain" description="Rieske" evidence="7">
    <location>
        <begin position="8"/>
        <end position="105"/>
    </location>
</feature>
<dbReference type="Proteomes" id="UP000294498">
    <property type="component" value="Unassembled WGS sequence"/>
</dbReference>
<dbReference type="AlphaFoldDB" id="A0A4R8DQX6"/>
<dbReference type="Gene3D" id="2.102.10.10">
    <property type="entry name" value="Rieske [2Fe-2S] iron-sulphur domain"/>
    <property type="match status" value="1"/>
</dbReference>
<dbReference type="Pfam" id="PF00355">
    <property type="entry name" value="Rieske"/>
    <property type="match status" value="1"/>
</dbReference>
<dbReference type="GO" id="GO:0051213">
    <property type="term" value="F:dioxygenase activity"/>
    <property type="evidence" value="ECO:0007669"/>
    <property type="project" value="UniProtKB-KW"/>
</dbReference>
<dbReference type="InterPro" id="IPR036922">
    <property type="entry name" value="Rieske_2Fe-2S_sf"/>
</dbReference>
<reference evidence="8 9" key="1">
    <citation type="submission" date="2019-03" db="EMBL/GenBank/DDBJ databases">
        <title>Genomic Encyclopedia of Type Strains, Phase IV (KMG-IV): sequencing the most valuable type-strain genomes for metagenomic binning, comparative biology and taxonomic classification.</title>
        <authorList>
            <person name="Goeker M."/>
        </authorList>
    </citation>
    <scope>NUCLEOTIDE SEQUENCE [LARGE SCALE GENOMIC DNA]</scope>
    <source>
        <strain evidence="8 9">DSM 100059</strain>
    </source>
</reference>
<keyword evidence="2" id="KW-0479">Metal-binding</keyword>
<dbReference type="PANTHER" id="PTHR21496">
    <property type="entry name" value="FERREDOXIN-RELATED"/>
    <property type="match status" value="1"/>
</dbReference>
<comment type="cofactor">
    <cofactor evidence="5">
        <name>[2Fe-2S] cluster</name>
        <dbReference type="ChEBI" id="CHEBI:190135"/>
    </cofactor>
</comment>
<dbReference type="OrthoDB" id="593800at2"/>
<evidence type="ECO:0000256" key="6">
    <source>
        <dbReference type="ARBA" id="ARBA00038001"/>
    </source>
</evidence>
<evidence type="ECO:0000313" key="8">
    <source>
        <dbReference type="EMBL" id="TDW99726.1"/>
    </source>
</evidence>
<evidence type="ECO:0000256" key="4">
    <source>
        <dbReference type="ARBA" id="ARBA00023014"/>
    </source>
</evidence>
<proteinExistence type="inferred from homology"/>
<sequence length="114" mass="12581">MSTVRWVRIASTVEELPFGPEGLTELEAGGKHLCLALNGGHVYACAHKCPHAGGHLAEGYTDAMGNIVCPLHRYKFSLATGRNTSGEGYFLRTYPVEVRPDGVYVGFEEKKWLW</sequence>
<keyword evidence="8" id="KW-0560">Oxidoreductase</keyword>
<comment type="similarity">
    <text evidence="6">Belongs to the bacterial ring-hydroxylating dioxygenase ferredoxin component family.</text>
</comment>
<protein>
    <submittedName>
        <fullName evidence="8">3-phenylpropionate/trans-cinnamate dioxygenase ferredoxin subunit</fullName>
    </submittedName>
</protein>
<evidence type="ECO:0000259" key="7">
    <source>
        <dbReference type="PROSITE" id="PS51296"/>
    </source>
</evidence>
<keyword evidence="9" id="KW-1185">Reference proteome</keyword>
<dbReference type="GO" id="GO:0046872">
    <property type="term" value="F:metal ion binding"/>
    <property type="evidence" value="ECO:0007669"/>
    <property type="project" value="UniProtKB-KW"/>
</dbReference>
<gene>
    <name evidence="8" type="ORF">EDB95_0736</name>
</gene>
<evidence type="ECO:0000256" key="2">
    <source>
        <dbReference type="ARBA" id="ARBA00022723"/>
    </source>
</evidence>
<dbReference type="GO" id="GO:0051537">
    <property type="term" value="F:2 iron, 2 sulfur cluster binding"/>
    <property type="evidence" value="ECO:0007669"/>
    <property type="project" value="UniProtKB-KW"/>
</dbReference>
<evidence type="ECO:0000256" key="5">
    <source>
        <dbReference type="ARBA" id="ARBA00034078"/>
    </source>
</evidence>
<dbReference type="InterPro" id="IPR017941">
    <property type="entry name" value="Rieske_2Fe-2S"/>
</dbReference>
<keyword evidence="1" id="KW-0001">2Fe-2S</keyword>
<keyword evidence="4" id="KW-0411">Iron-sulfur</keyword>
<dbReference type="SUPFAM" id="SSF50022">
    <property type="entry name" value="ISP domain"/>
    <property type="match status" value="1"/>
</dbReference>
<evidence type="ECO:0000256" key="3">
    <source>
        <dbReference type="ARBA" id="ARBA00023004"/>
    </source>
</evidence>
<dbReference type="PROSITE" id="PS51296">
    <property type="entry name" value="RIESKE"/>
    <property type="match status" value="1"/>
</dbReference>
<dbReference type="EMBL" id="SODV01000001">
    <property type="protein sequence ID" value="TDW99726.1"/>
    <property type="molecule type" value="Genomic_DNA"/>
</dbReference>
<name>A0A4R8DQX6_9BACT</name>